<name>A0A928KVC7_9FIRM</name>
<feature type="region of interest" description="Disordered" evidence="2">
    <location>
        <begin position="292"/>
        <end position="335"/>
    </location>
</feature>
<dbReference type="Pfam" id="PF07261">
    <property type="entry name" value="DnaB_2"/>
    <property type="match status" value="2"/>
</dbReference>
<dbReference type="PANTHER" id="PTHR37293">
    <property type="entry name" value="PHAGE REPLICATION PROTEIN-RELATED"/>
    <property type="match status" value="1"/>
</dbReference>
<dbReference type="EMBL" id="SVNY01000002">
    <property type="protein sequence ID" value="MBE6832675.1"/>
    <property type="molecule type" value="Genomic_DNA"/>
</dbReference>
<dbReference type="NCBIfam" id="TIGR01446">
    <property type="entry name" value="DnaD_dom"/>
    <property type="match status" value="2"/>
</dbReference>
<proteinExistence type="inferred from homology"/>
<dbReference type="SUPFAM" id="SSF158499">
    <property type="entry name" value="DnaD domain-like"/>
    <property type="match status" value="2"/>
</dbReference>
<protein>
    <submittedName>
        <fullName evidence="4">DnaD domain protein</fullName>
    </submittedName>
</protein>
<evidence type="ECO:0000313" key="5">
    <source>
        <dbReference type="Proteomes" id="UP000754750"/>
    </source>
</evidence>
<comment type="caution">
    <text evidence="4">The sequence shown here is derived from an EMBL/GenBank/DDBJ whole genome shotgun (WGS) entry which is preliminary data.</text>
</comment>
<evidence type="ECO:0000313" key="4">
    <source>
        <dbReference type="EMBL" id="MBE6832675.1"/>
    </source>
</evidence>
<dbReference type="InterPro" id="IPR017019">
    <property type="entry name" value="DNA_replication_prd_bac"/>
</dbReference>
<comment type="similarity">
    <text evidence="1">Belongs to the DnaB/DnaD family.</text>
</comment>
<dbReference type="RefSeq" id="WP_020073309.1">
    <property type="nucleotide sequence ID" value="NZ_JBKWRC010000001.1"/>
</dbReference>
<dbReference type="Proteomes" id="UP000754750">
    <property type="component" value="Unassembled WGS sequence"/>
</dbReference>
<evidence type="ECO:0000259" key="3">
    <source>
        <dbReference type="Pfam" id="PF07261"/>
    </source>
</evidence>
<dbReference type="PIRSF" id="PIRSF033722">
    <property type="entry name" value="DnaD_CA_C3587_prd"/>
    <property type="match status" value="1"/>
</dbReference>
<evidence type="ECO:0000256" key="2">
    <source>
        <dbReference type="SAM" id="MobiDB-lite"/>
    </source>
</evidence>
<organism evidence="4 5">
    <name type="scientific">Faecalispora sporosphaeroides</name>
    <dbReference type="NCBI Taxonomy" id="1549"/>
    <lineage>
        <taxon>Bacteria</taxon>
        <taxon>Bacillati</taxon>
        <taxon>Bacillota</taxon>
        <taxon>Clostridia</taxon>
        <taxon>Eubacteriales</taxon>
        <taxon>Oscillospiraceae</taxon>
        <taxon>Faecalispora</taxon>
    </lineage>
</organism>
<feature type="domain" description="DnaB/C C-terminal" evidence="3">
    <location>
        <begin position="238"/>
        <end position="296"/>
    </location>
</feature>
<dbReference type="Gene3D" id="1.10.10.630">
    <property type="entry name" value="DnaD domain-like"/>
    <property type="match status" value="2"/>
</dbReference>
<sequence>MVFSIHPGAWKSVFAVPSALVDSHIKMASPNQLKVLLWALRHAEESFTHETIAAALGITAADVQDAMQYWVQAGLVAQEVPEQAAQPSAAEPPLQPELPLAAAPIAESLPPAPPRRIPKPDGLFIAERINQSAEIRFLMQEAQQLLGRPLSPGLSSTLLAIHDDYGLPVDVTLMLLQFVKSKGKDNTSYIEAVARDWAEEGISTHGQAEEKLRRLDEINKAWRKIEQALRLSPRAPSAREERYSNRWLLEWKFSPQMVREAYDRSVDAIGKLSLSYMNKILERWQREGITTPQQAAMEQKEKAAVQKQSKPQQTTYDIEEYERMSAQVPDLLGKE</sequence>
<dbReference type="AlphaFoldDB" id="A0A928KVC7"/>
<gene>
    <name evidence="4" type="ORF">E7512_03695</name>
</gene>
<evidence type="ECO:0000256" key="1">
    <source>
        <dbReference type="ARBA" id="ARBA00093462"/>
    </source>
</evidence>
<dbReference type="InterPro" id="IPR006343">
    <property type="entry name" value="DnaB/C_C"/>
</dbReference>
<dbReference type="PANTHER" id="PTHR37293:SF5">
    <property type="entry name" value="DNA REPLICATION PROTEIN"/>
    <property type="match status" value="1"/>
</dbReference>
<accession>A0A928KVC7</accession>
<dbReference type="InterPro" id="IPR034829">
    <property type="entry name" value="DnaD-like_sf"/>
</dbReference>
<reference evidence="4" key="1">
    <citation type="submission" date="2019-04" db="EMBL/GenBank/DDBJ databases">
        <title>Evolution of Biomass-Degrading Anaerobic Consortia Revealed by Metagenomics.</title>
        <authorList>
            <person name="Peng X."/>
        </authorList>
    </citation>
    <scope>NUCLEOTIDE SEQUENCE</scope>
    <source>
        <strain evidence="4">SIG551</strain>
    </source>
</reference>
<dbReference type="InterPro" id="IPR053162">
    <property type="entry name" value="DnaD"/>
</dbReference>
<feature type="domain" description="DnaB/C C-terminal" evidence="3">
    <location>
        <begin position="140"/>
        <end position="211"/>
    </location>
</feature>